<dbReference type="Pfam" id="PF03004">
    <property type="entry name" value="Transposase_24"/>
    <property type="match status" value="1"/>
</dbReference>
<evidence type="ECO:0008006" key="5">
    <source>
        <dbReference type="Google" id="ProtNLM"/>
    </source>
</evidence>
<proteinExistence type="predicted"/>
<dbReference type="AlphaFoldDB" id="A0AAQ3SKH8"/>
<dbReference type="PANTHER" id="PTHR33063">
    <property type="entry name" value="OS02G0583500 PROTEIN"/>
    <property type="match status" value="1"/>
</dbReference>
<organism evidence="3 4">
    <name type="scientific">Paspalum notatum var. saurae</name>
    <dbReference type="NCBI Taxonomy" id="547442"/>
    <lineage>
        <taxon>Eukaryota</taxon>
        <taxon>Viridiplantae</taxon>
        <taxon>Streptophyta</taxon>
        <taxon>Embryophyta</taxon>
        <taxon>Tracheophyta</taxon>
        <taxon>Spermatophyta</taxon>
        <taxon>Magnoliopsida</taxon>
        <taxon>Liliopsida</taxon>
        <taxon>Poales</taxon>
        <taxon>Poaceae</taxon>
        <taxon>PACMAD clade</taxon>
        <taxon>Panicoideae</taxon>
        <taxon>Andropogonodae</taxon>
        <taxon>Paspaleae</taxon>
        <taxon>Paspalinae</taxon>
        <taxon>Paspalum</taxon>
    </lineage>
</organism>
<dbReference type="InterPro" id="IPR004252">
    <property type="entry name" value="Probable_transposase_24"/>
</dbReference>
<evidence type="ECO:0000313" key="3">
    <source>
        <dbReference type="EMBL" id="WVZ53100.1"/>
    </source>
</evidence>
<feature type="region of interest" description="Disordered" evidence="2">
    <location>
        <begin position="71"/>
        <end position="159"/>
    </location>
</feature>
<gene>
    <name evidence="3" type="ORF">U9M48_004086</name>
</gene>
<dbReference type="EMBL" id="CP144745">
    <property type="protein sequence ID" value="WVZ53100.1"/>
    <property type="molecule type" value="Genomic_DNA"/>
</dbReference>
<feature type="compositionally biased region" description="Acidic residues" evidence="2">
    <location>
        <begin position="99"/>
        <end position="108"/>
    </location>
</feature>
<evidence type="ECO:0000256" key="1">
    <source>
        <dbReference type="SAM" id="Coils"/>
    </source>
</evidence>
<feature type="compositionally biased region" description="Basic and acidic residues" evidence="2">
    <location>
        <begin position="85"/>
        <end position="98"/>
    </location>
</feature>
<dbReference type="PANTHER" id="PTHR33063:SF17">
    <property type="entry name" value="OS06G0271400 PROTEIN"/>
    <property type="match status" value="1"/>
</dbReference>
<protein>
    <recommendedName>
        <fullName evidence="5">Transposase</fullName>
    </recommendedName>
</protein>
<reference evidence="3 4" key="1">
    <citation type="submission" date="2024-02" db="EMBL/GenBank/DDBJ databases">
        <title>High-quality chromosome-scale genome assembly of Pensacola bahiagrass (Paspalum notatum Flugge var. saurae).</title>
        <authorList>
            <person name="Vega J.M."/>
            <person name="Podio M."/>
            <person name="Orjuela J."/>
            <person name="Siena L.A."/>
            <person name="Pessino S.C."/>
            <person name="Combes M.C."/>
            <person name="Mariac C."/>
            <person name="Albertini E."/>
            <person name="Pupilli F."/>
            <person name="Ortiz J.P.A."/>
            <person name="Leblanc O."/>
        </authorList>
    </citation>
    <scope>NUCLEOTIDE SEQUENCE [LARGE SCALE GENOMIC DNA]</scope>
    <source>
        <strain evidence="3">R1</strain>
        <tissue evidence="3">Leaf</tissue>
    </source>
</reference>
<feature type="coiled-coil region" evidence="1">
    <location>
        <begin position="503"/>
        <end position="533"/>
    </location>
</feature>
<keyword evidence="1" id="KW-0175">Coiled coil</keyword>
<keyword evidence="4" id="KW-1185">Reference proteome</keyword>
<evidence type="ECO:0000313" key="4">
    <source>
        <dbReference type="Proteomes" id="UP001341281"/>
    </source>
</evidence>
<feature type="compositionally biased region" description="Polar residues" evidence="2">
    <location>
        <begin position="117"/>
        <end position="127"/>
    </location>
</feature>
<feature type="non-terminal residue" evidence="3">
    <location>
        <position position="549"/>
    </location>
</feature>
<dbReference type="Proteomes" id="UP001341281">
    <property type="component" value="Chromosome 01"/>
</dbReference>
<name>A0AAQ3SKH8_PASNO</name>
<evidence type="ECO:0000256" key="2">
    <source>
        <dbReference type="SAM" id="MobiDB-lite"/>
    </source>
</evidence>
<sequence length="549" mass="61783">MPLHPRQRRSIPSDADATPFPPTPPHPLHAASHESEVTAYEEARIRNYRDNNAMLRSLGLKQLASLMKLCDLHPDPKPIKKKKRNKEDSGSEYDAKEDAESEGDLSDDSLEHESEALQDNTPTSCTAKASGKVAKMAPGGRVRPQAAKRVVAHDVQTTRVTRSKKNLEASVVGTSSNVQGVQNHLACTTEEVYAANNECPNGSNGASNKMKCSGFEERILGEALIGWLGLRKKSCIEGKTRPGSPVIAAKFATECNITVGNHVPIFPRWKDYKHKDNDYIFKNFREKVGSRSSTNITAAHYQNACQTMLKKGVRQQRHKLKKQYFDPFPLHQVQTKSPLSHMSDAQWEALVNSWKEQKKFEQCQGNKSNRSKVQFHQITGLRSYDIHIQTLGDNYKDEPPNALELFKECHYSKKRKAFTPTVQSVIDEIEHKIADLIEDGETPRNVTEVVSDVLVHKTKKNRFLCNVGIRNKPSTSNAMRCELEAKLAGEKQGSDELRALVDKQRLQMDAMAKEDESARAQNEEILKKQAETNEVLKRLMSMIRNFTST</sequence>
<feature type="region of interest" description="Disordered" evidence="2">
    <location>
        <begin position="1"/>
        <end position="38"/>
    </location>
</feature>
<accession>A0AAQ3SKH8</accession>